<dbReference type="Proteomes" id="UP000579605">
    <property type="component" value="Unassembled WGS sequence"/>
</dbReference>
<evidence type="ECO:0000313" key="2">
    <source>
        <dbReference type="Proteomes" id="UP000579605"/>
    </source>
</evidence>
<evidence type="ECO:0008006" key="3">
    <source>
        <dbReference type="Google" id="ProtNLM"/>
    </source>
</evidence>
<comment type="caution">
    <text evidence="1">The sequence shown here is derived from an EMBL/GenBank/DDBJ whole genome shotgun (WGS) entry which is preliminary data.</text>
</comment>
<sequence length="612" mass="63358">MSDIVPDLDTIEFDQLVDLARGEIPRYAPDWTDHNLHDPGMTLVDLLAWVVDQQVFRAGFVGGRYRRAFAALLGQRPSGPTPARGLVWPAQPLPEGRIVQAGADVVCLQHLDVGFTLDVDAELYLPAVSLTGVGLTRDGDELLAPPAGVGSWDIGSPADTTVTLRFDGPLAATGPARVALGVEVASPPGPPPAPGDRAWGPVGYAYRAGAAGWVELKVVRDSTAGLARTGVVILAVPPAGTAAGAAELRLRFDKGFFPVAPQIRAVAINTLPVVQLRRDAPAVLGVGTGQPDQVIAVDTTDLVGPPDIRVGDDPWQARADLARSGPEDTHYVAFGDHLLFGNGVNGRRPELGTDIRHTGLVRTLGAGGNLRPGLTWSVPALGPRAYGQNRTALAGGADPTAPEDLARAARQVAVTRAALLTDAELAAAANGLTGMAVGRAEVLPRFDRRLPGRSVDGIRTLVVVPRQPPWSGRGRPPAPVWPAQAYLDEVATRLAPRRVLGERLVVQGPAVVAVDVAVTVTIAAGAVAGDVESAVQAAVHSRLAALAWPLGRDLTVVDVEALAADVPAVEQVVAVRVGAAGGPLGSDPVEVPTDGLVVAGQVEVSIGGGRAR</sequence>
<dbReference type="AlphaFoldDB" id="A0A852ZH86"/>
<proteinExistence type="predicted"/>
<dbReference type="EMBL" id="JACBZH010000001">
    <property type="protein sequence ID" value="NYH92447.1"/>
    <property type="molecule type" value="Genomic_DNA"/>
</dbReference>
<keyword evidence="2" id="KW-1185">Reference proteome</keyword>
<protein>
    <recommendedName>
        <fullName evidence="3">Baseplate assembly protein</fullName>
    </recommendedName>
</protein>
<evidence type="ECO:0000313" key="1">
    <source>
        <dbReference type="EMBL" id="NYH92447.1"/>
    </source>
</evidence>
<name>A0A852ZH86_9ACTN</name>
<reference evidence="1 2" key="1">
    <citation type="submission" date="2020-07" db="EMBL/GenBank/DDBJ databases">
        <title>Sequencing the genomes of 1000 actinobacteria strains.</title>
        <authorList>
            <person name="Klenk H.-P."/>
        </authorList>
    </citation>
    <scope>NUCLEOTIDE SEQUENCE [LARGE SCALE GENOMIC DNA]</scope>
    <source>
        <strain evidence="1 2">DSM 18448</strain>
    </source>
</reference>
<dbReference type="RefSeq" id="WP_179789874.1">
    <property type="nucleotide sequence ID" value="NZ_BAAARR010000005.1"/>
</dbReference>
<organism evidence="1 2">
    <name type="scientific">Actinopolymorpha rutila</name>
    <dbReference type="NCBI Taxonomy" id="446787"/>
    <lineage>
        <taxon>Bacteria</taxon>
        <taxon>Bacillati</taxon>
        <taxon>Actinomycetota</taxon>
        <taxon>Actinomycetes</taxon>
        <taxon>Propionibacteriales</taxon>
        <taxon>Actinopolymorphaceae</taxon>
        <taxon>Actinopolymorpha</taxon>
    </lineage>
</organism>
<accession>A0A852ZH86</accession>
<gene>
    <name evidence="1" type="ORF">F4554_005085</name>
</gene>